<dbReference type="PANTHER" id="PTHR31293:SF16">
    <property type="entry name" value="RNI-LIKE SUPERFAMILY PROTEIN"/>
    <property type="match status" value="1"/>
</dbReference>
<organism evidence="2 3">
    <name type="scientific">Microthlaspi erraticum</name>
    <dbReference type="NCBI Taxonomy" id="1685480"/>
    <lineage>
        <taxon>Eukaryota</taxon>
        <taxon>Viridiplantae</taxon>
        <taxon>Streptophyta</taxon>
        <taxon>Embryophyta</taxon>
        <taxon>Tracheophyta</taxon>
        <taxon>Spermatophyta</taxon>
        <taxon>Magnoliopsida</taxon>
        <taxon>eudicotyledons</taxon>
        <taxon>Gunneridae</taxon>
        <taxon>Pentapetalae</taxon>
        <taxon>rosids</taxon>
        <taxon>malvids</taxon>
        <taxon>Brassicales</taxon>
        <taxon>Brassicaceae</taxon>
        <taxon>Coluteocarpeae</taxon>
        <taxon>Microthlaspi</taxon>
    </lineage>
</organism>
<dbReference type="Gene3D" id="1.20.1280.50">
    <property type="match status" value="1"/>
</dbReference>
<dbReference type="PANTHER" id="PTHR31293">
    <property type="entry name" value="RNI-LIKE SUPERFAMILY PROTEIN"/>
    <property type="match status" value="1"/>
</dbReference>
<dbReference type="InterPro" id="IPR001810">
    <property type="entry name" value="F-box_dom"/>
</dbReference>
<dbReference type="SUPFAM" id="SSF81383">
    <property type="entry name" value="F-box domain"/>
    <property type="match status" value="1"/>
</dbReference>
<accession>A0A6D2I891</accession>
<name>A0A6D2I891_9BRAS</name>
<evidence type="ECO:0000313" key="3">
    <source>
        <dbReference type="Proteomes" id="UP000467841"/>
    </source>
</evidence>
<dbReference type="EMBL" id="CACVBM020000888">
    <property type="protein sequence ID" value="CAA7024404.1"/>
    <property type="molecule type" value="Genomic_DNA"/>
</dbReference>
<dbReference type="CDD" id="cd22160">
    <property type="entry name" value="F-box_AtFBL13-like"/>
    <property type="match status" value="1"/>
</dbReference>
<keyword evidence="3" id="KW-1185">Reference proteome</keyword>
<dbReference type="Pfam" id="PF00646">
    <property type="entry name" value="F-box"/>
    <property type="match status" value="1"/>
</dbReference>
<evidence type="ECO:0000259" key="1">
    <source>
        <dbReference type="PROSITE" id="PS50181"/>
    </source>
</evidence>
<dbReference type="InterPro" id="IPR036047">
    <property type="entry name" value="F-box-like_dom_sf"/>
</dbReference>
<dbReference type="Proteomes" id="UP000467841">
    <property type="component" value="Unassembled WGS sequence"/>
</dbReference>
<dbReference type="OrthoDB" id="612216at2759"/>
<dbReference type="SMART" id="SM00256">
    <property type="entry name" value="FBOX"/>
    <property type="match status" value="1"/>
</dbReference>
<feature type="domain" description="F-box" evidence="1">
    <location>
        <begin position="1"/>
        <end position="37"/>
    </location>
</feature>
<sequence length="230" mass="26008">MDRVSNLPDELLHQILSFLPTKDAAVTSVLSERWLNLWKLNPNLDIDDTDFLRPEDGKGERAEIRQSFVDFVDSVLARQGDSPIKKFSLSVSLRCLLYAVNRCLCSTTSEFLGVSGQEGRGWQAMPALLRNCPRLETIIVQGLIHDVTDKCGDACPCISREDRGLSLKSCPVNRFDVFVEDDEPTQLRNTELFNCVVEMFKSTTSCRRAAISSSWFSDFLEKKWKAQGHI</sequence>
<dbReference type="InterPro" id="IPR055294">
    <property type="entry name" value="FBL60-like"/>
</dbReference>
<protein>
    <recommendedName>
        <fullName evidence="1">F-box domain-containing protein</fullName>
    </recommendedName>
</protein>
<evidence type="ECO:0000313" key="2">
    <source>
        <dbReference type="EMBL" id="CAA7024404.1"/>
    </source>
</evidence>
<dbReference type="AlphaFoldDB" id="A0A6D2I891"/>
<gene>
    <name evidence="2" type="ORF">MERR_LOCUS11639</name>
</gene>
<comment type="caution">
    <text evidence="2">The sequence shown here is derived from an EMBL/GenBank/DDBJ whole genome shotgun (WGS) entry which is preliminary data.</text>
</comment>
<dbReference type="InterPro" id="IPR053781">
    <property type="entry name" value="F-box_AtFBL13-like"/>
</dbReference>
<dbReference type="PROSITE" id="PS50181">
    <property type="entry name" value="FBOX"/>
    <property type="match status" value="1"/>
</dbReference>
<reference evidence="2" key="1">
    <citation type="submission" date="2020-01" db="EMBL/GenBank/DDBJ databases">
        <authorList>
            <person name="Mishra B."/>
        </authorList>
    </citation>
    <scope>NUCLEOTIDE SEQUENCE [LARGE SCALE GENOMIC DNA]</scope>
</reference>
<proteinExistence type="predicted"/>